<gene>
    <name evidence="5" type="primary">proC</name>
    <name evidence="11" type="ORF">FEF27_11445</name>
</gene>
<proteinExistence type="inferred from homology"/>
<evidence type="ECO:0000256" key="7">
    <source>
        <dbReference type="PIRSR" id="PIRSR000193-1"/>
    </source>
</evidence>
<dbReference type="HAMAP" id="MF_01925">
    <property type="entry name" value="P5C_reductase"/>
    <property type="match status" value="1"/>
</dbReference>
<sequence length="279" mass="28177">MMTKIAMLGLGSMNGAILTGLLGSGVPTEDVVGTARSAASAQQRSQQYGVTVLSEEHDDAANTTAAAQADVVFLGVKPHQIVDLCSGIKDALQPQAVVVSVAAAVTVEMMESALAPGQPVLRAMPNTPMSVGAGVVGLSPGSAVGHDQTEMVAQLLGAAGSVHVLDEQQIDALTGVAGSGPAYAFYLAEHMAAAGVEMGLDPELAADLAAQTIYGAGKMLIENRGQNDAAQLRRNVTSPNGTTQKAIETFDAAGMDATIRAGAQASAARAAEITAQLRG</sequence>
<keyword evidence="2 5" id="KW-0521">NADP</keyword>
<dbReference type="InterPro" id="IPR053790">
    <property type="entry name" value="P5CR-like_CS"/>
</dbReference>
<evidence type="ECO:0000256" key="8">
    <source>
        <dbReference type="RuleBase" id="RU003903"/>
    </source>
</evidence>
<dbReference type="PANTHER" id="PTHR11645:SF0">
    <property type="entry name" value="PYRROLINE-5-CARBOXYLATE REDUCTASE 3"/>
    <property type="match status" value="1"/>
</dbReference>
<evidence type="ECO:0000256" key="1">
    <source>
        <dbReference type="ARBA" id="ARBA00005525"/>
    </source>
</evidence>
<dbReference type="Proteomes" id="UP000306544">
    <property type="component" value="Unassembled WGS sequence"/>
</dbReference>
<keyword evidence="5 8" id="KW-0028">Amino-acid biosynthesis</keyword>
<comment type="catalytic activity">
    <reaction evidence="5">
        <text>L-proline + NAD(+) = (S)-1-pyrroline-5-carboxylate + NADH + 2 H(+)</text>
        <dbReference type="Rhea" id="RHEA:14105"/>
        <dbReference type="ChEBI" id="CHEBI:15378"/>
        <dbReference type="ChEBI" id="CHEBI:17388"/>
        <dbReference type="ChEBI" id="CHEBI:57540"/>
        <dbReference type="ChEBI" id="CHEBI:57945"/>
        <dbReference type="ChEBI" id="CHEBI:60039"/>
        <dbReference type="EC" id="1.5.1.2"/>
    </reaction>
</comment>
<keyword evidence="3 5" id="KW-0560">Oxidoreductase</keyword>
<feature type="domain" description="Pyrroline-5-carboxylate reductase catalytic N-terminal" evidence="9">
    <location>
        <begin position="4"/>
        <end position="103"/>
    </location>
</feature>
<evidence type="ECO:0000259" key="9">
    <source>
        <dbReference type="Pfam" id="PF03807"/>
    </source>
</evidence>
<feature type="domain" description="Pyrroline-5-carboxylate reductase dimerisation" evidence="10">
    <location>
        <begin position="167"/>
        <end position="272"/>
    </location>
</feature>
<dbReference type="GO" id="GO:0055129">
    <property type="term" value="P:L-proline biosynthetic process"/>
    <property type="evidence" value="ECO:0007669"/>
    <property type="project" value="UniProtKB-UniRule"/>
</dbReference>
<comment type="catalytic activity">
    <reaction evidence="5 8">
        <text>L-proline + NADP(+) = (S)-1-pyrroline-5-carboxylate + NADPH + 2 H(+)</text>
        <dbReference type="Rhea" id="RHEA:14109"/>
        <dbReference type="ChEBI" id="CHEBI:15378"/>
        <dbReference type="ChEBI" id="CHEBI:17388"/>
        <dbReference type="ChEBI" id="CHEBI:57783"/>
        <dbReference type="ChEBI" id="CHEBI:58349"/>
        <dbReference type="ChEBI" id="CHEBI:60039"/>
        <dbReference type="EC" id="1.5.1.2"/>
    </reaction>
</comment>
<comment type="pathway">
    <text evidence="5 8">Amino-acid biosynthesis; L-proline biosynthesis; L-proline from L-glutamate 5-semialdehyde: step 1/1.</text>
</comment>
<comment type="similarity">
    <text evidence="1 5 8">Belongs to the pyrroline-5-carboxylate reductase family.</text>
</comment>
<dbReference type="Pfam" id="PF14748">
    <property type="entry name" value="P5CR_dimer"/>
    <property type="match status" value="1"/>
</dbReference>
<dbReference type="GO" id="GO:0005737">
    <property type="term" value="C:cytoplasm"/>
    <property type="evidence" value="ECO:0007669"/>
    <property type="project" value="UniProtKB-SubCell"/>
</dbReference>
<dbReference type="InterPro" id="IPR008927">
    <property type="entry name" value="6-PGluconate_DH-like_C_sf"/>
</dbReference>
<keyword evidence="12" id="KW-1185">Reference proteome</keyword>
<accession>A0A5R9A2A1</accession>
<dbReference type="InterPro" id="IPR000304">
    <property type="entry name" value="Pyrroline-COOH_reductase"/>
</dbReference>
<dbReference type="RefSeq" id="WP_138171035.1">
    <property type="nucleotide sequence ID" value="NZ_VAWA01000019.1"/>
</dbReference>
<dbReference type="GO" id="GO:0004735">
    <property type="term" value="F:pyrroline-5-carboxylate reductase activity"/>
    <property type="evidence" value="ECO:0007669"/>
    <property type="project" value="UniProtKB-UniRule"/>
</dbReference>
<evidence type="ECO:0000259" key="10">
    <source>
        <dbReference type="Pfam" id="PF14748"/>
    </source>
</evidence>
<dbReference type="PANTHER" id="PTHR11645">
    <property type="entry name" value="PYRROLINE-5-CARBOXYLATE REDUCTASE"/>
    <property type="match status" value="1"/>
</dbReference>
<dbReference type="Pfam" id="PF03807">
    <property type="entry name" value="F420_oxidored"/>
    <property type="match status" value="1"/>
</dbReference>
<evidence type="ECO:0000256" key="3">
    <source>
        <dbReference type="ARBA" id="ARBA00023002"/>
    </source>
</evidence>
<comment type="subcellular location">
    <subcellularLocation>
        <location evidence="5">Cytoplasm</location>
    </subcellularLocation>
</comment>
<dbReference type="AlphaFoldDB" id="A0A5R9A2A1"/>
<name>A0A5R9A2A1_9MICC</name>
<dbReference type="PROSITE" id="PS00521">
    <property type="entry name" value="P5CR"/>
    <property type="match status" value="1"/>
</dbReference>
<reference evidence="11 12" key="1">
    <citation type="submission" date="2019-05" db="EMBL/GenBank/DDBJ databases">
        <title>Nesterenkonia sp. GY239, isolated from the Southern Atlantic Ocean.</title>
        <authorList>
            <person name="Zhang G."/>
        </authorList>
    </citation>
    <scope>NUCLEOTIDE SEQUENCE [LARGE SCALE GENOMIC DNA]</scope>
    <source>
        <strain evidence="11 12">GY239</strain>
    </source>
</reference>
<evidence type="ECO:0000313" key="12">
    <source>
        <dbReference type="Proteomes" id="UP000306544"/>
    </source>
</evidence>
<dbReference type="InterPro" id="IPR028939">
    <property type="entry name" value="P5C_Rdtase_cat_N"/>
</dbReference>
<feature type="binding site" evidence="7">
    <location>
        <begin position="8"/>
        <end position="13"/>
    </location>
    <ligand>
        <name>NADP(+)</name>
        <dbReference type="ChEBI" id="CHEBI:58349"/>
    </ligand>
</feature>
<evidence type="ECO:0000256" key="6">
    <source>
        <dbReference type="NCBIfam" id="TIGR00112"/>
    </source>
</evidence>
<dbReference type="InterPro" id="IPR036291">
    <property type="entry name" value="NAD(P)-bd_dom_sf"/>
</dbReference>
<dbReference type="SUPFAM" id="SSF48179">
    <property type="entry name" value="6-phosphogluconate dehydrogenase C-terminal domain-like"/>
    <property type="match status" value="1"/>
</dbReference>
<dbReference type="NCBIfam" id="TIGR00112">
    <property type="entry name" value="proC"/>
    <property type="match status" value="1"/>
</dbReference>
<evidence type="ECO:0000256" key="5">
    <source>
        <dbReference type="HAMAP-Rule" id="MF_01925"/>
    </source>
</evidence>
<dbReference type="UniPathway" id="UPA00098">
    <property type="reaction ID" value="UER00361"/>
</dbReference>
<feature type="binding site" evidence="7">
    <location>
        <position position="62"/>
    </location>
    <ligand>
        <name>NADPH</name>
        <dbReference type="ChEBI" id="CHEBI:57783"/>
    </ligand>
</feature>
<dbReference type="SUPFAM" id="SSF51735">
    <property type="entry name" value="NAD(P)-binding Rossmann-fold domains"/>
    <property type="match status" value="1"/>
</dbReference>
<protein>
    <recommendedName>
        <fullName evidence="5 6">Pyrroline-5-carboxylate reductase</fullName>
        <shortName evidence="5">P5C reductase</shortName>
        <shortName evidence="5">P5CR</shortName>
        <ecNumber evidence="5 6">1.5.1.2</ecNumber>
    </recommendedName>
    <alternativeName>
        <fullName evidence="5">PCA reductase</fullName>
    </alternativeName>
</protein>
<dbReference type="InterPro" id="IPR029036">
    <property type="entry name" value="P5CR_dimer"/>
</dbReference>
<keyword evidence="5" id="KW-0963">Cytoplasm</keyword>
<dbReference type="EMBL" id="VAWA01000019">
    <property type="protein sequence ID" value="TLP72841.1"/>
    <property type="molecule type" value="Genomic_DNA"/>
</dbReference>
<comment type="function">
    <text evidence="4 5">Catalyzes the reduction of 1-pyrroline-5-carboxylate (PCA) to L-proline.</text>
</comment>
<dbReference type="Gene3D" id="1.10.3730.10">
    <property type="entry name" value="ProC C-terminal domain-like"/>
    <property type="match status" value="1"/>
</dbReference>
<keyword evidence="5 8" id="KW-0641">Proline biosynthesis</keyword>
<organism evidence="11 12">
    <name type="scientific">Nesterenkonia sphaerica</name>
    <dbReference type="NCBI Taxonomy" id="1804988"/>
    <lineage>
        <taxon>Bacteria</taxon>
        <taxon>Bacillati</taxon>
        <taxon>Actinomycetota</taxon>
        <taxon>Actinomycetes</taxon>
        <taxon>Micrococcales</taxon>
        <taxon>Micrococcaceae</taxon>
        <taxon>Nesterenkonia</taxon>
    </lineage>
</organism>
<dbReference type="PIRSF" id="PIRSF000193">
    <property type="entry name" value="Pyrrol-5-carb_rd"/>
    <property type="match status" value="1"/>
</dbReference>
<evidence type="ECO:0000313" key="11">
    <source>
        <dbReference type="EMBL" id="TLP72841.1"/>
    </source>
</evidence>
<evidence type="ECO:0000256" key="2">
    <source>
        <dbReference type="ARBA" id="ARBA00022857"/>
    </source>
</evidence>
<evidence type="ECO:0000256" key="4">
    <source>
        <dbReference type="ARBA" id="ARBA00058118"/>
    </source>
</evidence>
<dbReference type="Gene3D" id="3.40.50.720">
    <property type="entry name" value="NAD(P)-binding Rossmann-like Domain"/>
    <property type="match status" value="1"/>
</dbReference>
<dbReference type="OrthoDB" id="9805754at2"/>
<dbReference type="FunFam" id="1.10.3730.10:FF:000001">
    <property type="entry name" value="Pyrroline-5-carboxylate reductase"/>
    <property type="match status" value="1"/>
</dbReference>
<dbReference type="EC" id="1.5.1.2" evidence="5 6"/>
<comment type="caution">
    <text evidence="11">The sequence shown here is derived from an EMBL/GenBank/DDBJ whole genome shotgun (WGS) entry which is preliminary data.</text>
</comment>